<proteinExistence type="predicted"/>
<dbReference type="Proteomes" id="UP001217485">
    <property type="component" value="Unassembled WGS sequence"/>
</dbReference>
<protein>
    <submittedName>
        <fullName evidence="1">Uncharacterized protein</fullName>
    </submittedName>
</protein>
<gene>
    <name evidence="1" type="ORF">POL72_17210</name>
</gene>
<evidence type="ECO:0000313" key="2">
    <source>
        <dbReference type="Proteomes" id="UP001217485"/>
    </source>
</evidence>
<name>A0ABT5BZA3_9BACT</name>
<organism evidence="1 2">
    <name type="scientific">Sorangium atrum</name>
    <dbReference type="NCBI Taxonomy" id="2995308"/>
    <lineage>
        <taxon>Bacteria</taxon>
        <taxon>Pseudomonadati</taxon>
        <taxon>Myxococcota</taxon>
        <taxon>Polyangia</taxon>
        <taxon>Polyangiales</taxon>
        <taxon>Polyangiaceae</taxon>
        <taxon>Sorangium</taxon>
    </lineage>
</organism>
<dbReference type="RefSeq" id="WP_272096469.1">
    <property type="nucleotide sequence ID" value="NZ_JAQNDK010000002.1"/>
</dbReference>
<sequence length="76" mass="8120">MSRTRLPLGVSGTTEIDLSDATGQFLTAEWRGDLDGWCTGATIKDVRVGNADGQFGSDIVCNETNGTLNVAKVRME</sequence>
<keyword evidence="2" id="KW-1185">Reference proteome</keyword>
<accession>A0ABT5BZA3</accession>
<reference evidence="1 2" key="1">
    <citation type="submission" date="2023-01" db="EMBL/GenBank/DDBJ databases">
        <title>Minimal conservation of predation-associated metabolite biosynthetic gene clusters underscores biosynthetic potential of Myxococcota including descriptions for ten novel species: Archangium lansinium sp. nov., Myxococcus landrumus sp. nov., Nannocystis bai.</title>
        <authorList>
            <person name="Ahearne A."/>
            <person name="Stevens C."/>
            <person name="Dowd S."/>
        </authorList>
    </citation>
    <scope>NUCLEOTIDE SEQUENCE [LARGE SCALE GENOMIC DNA]</scope>
    <source>
        <strain evidence="1 2">WIWO2</strain>
    </source>
</reference>
<comment type="caution">
    <text evidence="1">The sequence shown here is derived from an EMBL/GenBank/DDBJ whole genome shotgun (WGS) entry which is preliminary data.</text>
</comment>
<dbReference type="EMBL" id="JAQNDK010000002">
    <property type="protein sequence ID" value="MDC0679486.1"/>
    <property type="molecule type" value="Genomic_DNA"/>
</dbReference>
<evidence type="ECO:0000313" key="1">
    <source>
        <dbReference type="EMBL" id="MDC0679486.1"/>
    </source>
</evidence>